<organism evidence="9 10">
    <name type="scientific">Folsomia candida</name>
    <name type="common">Springtail</name>
    <dbReference type="NCBI Taxonomy" id="158441"/>
    <lineage>
        <taxon>Eukaryota</taxon>
        <taxon>Metazoa</taxon>
        <taxon>Ecdysozoa</taxon>
        <taxon>Arthropoda</taxon>
        <taxon>Hexapoda</taxon>
        <taxon>Collembola</taxon>
        <taxon>Entomobryomorpha</taxon>
        <taxon>Isotomoidea</taxon>
        <taxon>Isotomidae</taxon>
        <taxon>Proisotominae</taxon>
        <taxon>Folsomia</taxon>
    </lineage>
</organism>
<dbReference type="SUPFAM" id="SSF52743">
    <property type="entry name" value="Subtilisin-like"/>
    <property type="match status" value="1"/>
</dbReference>
<dbReference type="PANTHER" id="PTHR43399">
    <property type="entry name" value="SUBTILISIN-RELATED"/>
    <property type="match status" value="1"/>
</dbReference>
<feature type="domain" description="Peptidase S8/S53" evidence="8">
    <location>
        <begin position="184"/>
        <end position="431"/>
    </location>
</feature>
<name>A0A226EBI0_FOLCA</name>
<dbReference type="PRINTS" id="PR00723">
    <property type="entry name" value="SUBTILISIN"/>
</dbReference>
<feature type="active site" description="Charge relay system" evidence="5">
    <location>
        <position position="397"/>
    </location>
</feature>
<gene>
    <name evidence="9" type="ORF">Fcan01_10814</name>
</gene>
<dbReference type="AlphaFoldDB" id="A0A226EBI0"/>
<dbReference type="PROSITE" id="PS51892">
    <property type="entry name" value="SUBTILASE"/>
    <property type="match status" value="1"/>
</dbReference>
<evidence type="ECO:0000313" key="10">
    <source>
        <dbReference type="Proteomes" id="UP000198287"/>
    </source>
</evidence>
<comment type="caution">
    <text evidence="9">The sequence shown here is derived from an EMBL/GenBank/DDBJ whole genome shotgun (WGS) entry which is preliminary data.</text>
</comment>
<dbReference type="OrthoDB" id="7775224at2759"/>
<proteinExistence type="inferred from homology"/>
<dbReference type="Gene3D" id="3.40.50.200">
    <property type="entry name" value="Peptidase S8/S53 domain"/>
    <property type="match status" value="1"/>
</dbReference>
<feature type="active site" description="Charge relay system" evidence="5">
    <location>
        <position position="190"/>
    </location>
</feature>
<feature type="active site" description="Charge relay system" evidence="5">
    <location>
        <position position="227"/>
    </location>
</feature>
<keyword evidence="10" id="KW-1185">Reference proteome</keyword>
<dbReference type="Pfam" id="PF00082">
    <property type="entry name" value="Peptidase_S8"/>
    <property type="match status" value="1"/>
</dbReference>
<evidence type="ECO:0000313" key="9">
    <source>
        <dbReference type="EMBL" id="OXA54504.1"/>
    </source>
</evidence>
<comment type="similarity">
    <text evidence="1 5">Belongs to the peptidase S8 family.</text>
</comment>
<dbReference type="OMA" id="CAQWIAC"/>
<evidence type="ECO:0000256" key="2">
    <source>
        <dbReference type="ARBA" id="ARBA00022670"/>
    </source>
</evidence>
<dbReference type="PANTHER" id="PTHR43399:SF4">
    <property type="entry name" value="CELL WALL-ASSOCIATED PROTEASE"/>
    <property type="match status" value="1"/>
</dbReference>
<accession>A0A226EBI0</accession>
<sequence>MASFLLTSVTVLLLSTTPGGRGSSYHKISPQLSKSLTKQEYTANVFVTFSQGTESVLATISAKSFPSRSARLDQVHDSLVSHAASTQDDTIQLLAQEGHPYKSIWITNQLYVPDATMDLVIKLASSPDVAYVSQEEVIPLHQPVYRGPVRKRGKVRPSGEWGIMKIKANEARSLLKSLGQNVSIVVSSIDTGVRGTHEALSSNWRDDGYGWYDPYDKSALPRDKDGHGTHTMGTICGSGGIGVYPEAKWMACRGCKGGCTQFALLSCAQWIACPTMANGTKRDCSKAPHVVSNSWGGGGGRNWFDRAIGVWHAAKIIPLFSNGNEGTACNTTGSPADSKNNVISVGSTTVDDALSFFSSVGPTFDGRMKPDVSAPGSNVLSASHKGDSEYQPMSGTSMACPHTAGVAAILLAGSKQEMEYDRVLQLLADGADTKSLLSGGRGCVGVTDKVFPNHQFGHGRVNAFNSLTKLIKESE</sequence>
<feature type="signal peptide" evidence="7">
    <location>
        <begin position="1"/>
        <end position="22"/>
    </location>
</feature>
<dbReference type="GO" id="GO:0004252">
    <property type="term" value="F:serine-type endopeptidase activity"/>
    <property type="evidence" value="ECO:0007669"/>
    <property type="project" value="UniProtKB-UniRule"/>
</dbReference>
<dbReference type="EMBL" id="LNIX01000005">
    <property type="protein sequence ID" value="OXA54504.1"/>
    <property type="molecule type" value="Genomic_DNA"/>
</dbReference>
<protein>
    <submittedName>
        <fullName evidence="9">Bacillopeptidase F</fullName>
    </submittedName>
</protein>
<evidence type="ECO:0000256" key="6">
    <source>
        <dbReference type="SAM" id="MobiDB-lite"/>
    </source>
</evidence>
<keyword evidence="2 5" id="KW-0645">Protease</keyword>
<keyword evidence="7" id="KW-0732">Signal</keyword>
<reference evidence="9 10" key="1">
    <citation type="submission" date="2015-12" db="EMBL/GenBank/DDBJ databases">
        <title>The genome of Folsomia candida.</title>
        <authorList>
            <person name="Faddeeva A."/>
            <person name="Derks M.F."/>
            <person name="Anvar Y."/>
            <person name="Smit S."/>
            <person name="Van Straalen N."/>
            <person name="Roelofs D."/>
        </authorList>
    </citation>
    <scope>NUCLEOTIDE SEQUENCE [LARGE SCALE GENOMIC DNA]</scope>
    <source>
        <strain evidence="9 10">VU population</strain>
        <tissue evidence="9">Whole body</tissue>
    </source>
</reference>
<evidence type="ECO:0000256" key="1">
    <source>
        <dbReference type="ARBA" id="ARBA00011073"/>
    </source>
</evidence>
<feature type="region of interest" description="Disordered" evidence="6">
    <location>
        <begin position="369"/>
        <end position="395"/>
    </location>
</feature>
<keyword evidence="4 5" id="KW-0720">Serine protease</keyword>
<feature type="chain" id="PRO_5012058997" evidence="7">
    <location>
        <begin position="23"/>
        <end position="475"/>
    </location>
</feature>
<dbReference type="GO" id="GO:0006508">
    <property type="term" value="P:proteolysis"/>
    <property type="evidence" value="ECO:0007669"/>
    <property type="project" value="UniProtKB-KW"/>
</dbReference>
<evidence type="ECO:0000256" key="5">
    <source>
        <dbReference type="PROSITE-ProRule" id="PRU01240"/>
    </source>
</evidence>
<evidence type="ECO:0000256" key="4">
    <source>
        <dbReference type="ARBA" id="ARBA00022825"/>
    </source>
</evidence>
<dbReference type="InterPro" id="IPR000209">
    <property type="entry name" value="Peptidase_S8/S53_dom"/>
</dbReference>
<keyword evidence="3 5" id="KW-0378">Hydrolase</keyword>
<evidence type="ECO:0000256" key="7">
    <source>
        <dbReference type="SAM" id="SignalP"/>
    </source>
</evidence>
<dbReference type="PROSITE" id="PS00138">
    <property type="entry name" value="SUBTILASE_SER"/>
    <property type="match status" value="1"/>
</dbReference>
<dbReference type="InterPro" id="IPR051048">
    <property type="entry name" value="Peptidase_S8/S53_subtilisin"/>
</dbReference>
<dbReference type="InterPro" id="IPR023828">
    <property type="entry name" value="Peptidase_S8_Ser-AS"/>
</dbReference>
<dbReference type="InterPro" id="IPR015500">
    <property type="entry name" value="Peptidase_S8_subtilisin-rel"/>
</dbReference>
<dbReference type="InterPro" id="IPR036852">
    <property type="entry name" value="Peptidase_S8/S53_dom_sf"/>
</dbReference>
<dbReference type="Proteomes" id="UP000198287">
    <property type="component" value="Unassembled WGS sequence"/>
</dbReference>
<evidence type="ECO:0000256" key="3">
    <source>
        <dbReference type="ARBA" id="ARBA00022801"/>
    </source>
</evidence>
<evidence type="ECO:0000259" key="8">
    <source>
        <dbReference type="Pfam" id="PF00082"/>
    </source>
</evidence>